<accession>F4LPK5</accession>
<keyword evidence="4 6" id="KW-1133">Transmembrane helix</keyword>
<dbReference type="PANTHER" id="PTHR43370:SF2">
    <property type="entry name" value="ABC TRANSPORTER PERMEASE PROTEIN"/>
    <property type="match status" value="1"/>
</dbReference>
<sequence>MHVVYDIVLTSAPLLLAACGALISEYAGVMAVFADGCINIGAFLCFAVTARTGSLAAGIGCSAVACTGLAYGVSVLTLKLRANPFLTGLALNVFASSCISVLSAVLFGTRGVLVSPAFSFTGGGARVVSAIAAYGLCAAAAVVLRTTKAGLHLRVTGSAPNVLTARGVSPDRWKTASWCAAAAFAAAAGCVLALRLSSFVPNISAGRGWTALAAVFLGGKKLSGTLIAVLVFAGAEYAANNIQNVAAFANVPSSVLLALPYAAALVMIGAGRRAD</sequence>
<dbReference type="GO" id="GO:0022857">
    <property type="term" value="F:transmembrane transporter activity"/>
    <property type="evidence" value="ECO:0007669"/>
    <property type="project" value="InterPro"/>
</dbReference>
<comment type="subcellular location">
    <subcellularLocation>
        <location evidence="1">Cell membrane</location>
        <topology evidence="1">Multi-pass membrane protein</topology>
    </subcellularLocation>
</comment>
<keyword evidence="3 6" id="KW-0812">Transmembrane</keyword>
<dbReference type="PANTHER" id="PTHR43370">
    <property type="entry name" value="SUGAR ABC TRANSPORTER INTEGRAL MEMBRANE PROTEIN-RELATED"/>
    <property type="match status" value="1"/>
</dbReference>
<organism evidence="7 8">
    <name type="scientific">Treponema brennaborense (strain DSM 12168 / CIP 105900 / DD5/3)</name>
    <dbReference type="NCBI Taxonomy" id="906968"/>
    <lineage>
        <taxon>Bacteria</taxon>
        <taxon>Pseudomonadati</taxon>
        <taxon>Spirochaetota</taxon>
        <taxon>Spirochaetia</taxon>
        <taxon>Spirochaetales</taxon>
        <taxon>Treponemataceae</taxon>
        <taxon>Treponema</taxon>
    </lineage>
</organism>
<dbReference type="HOGENOM" id="CLU_040769_1_3_12"/>
<dbReference type="Pfam" id="PF02653">
    <property type="entry name" value="BPD_transp_2"/>
    <property type="match status" value="1"/>
</dbReference>
<evidence type="ECO:0000313" key="8">
    <source>
        <dbReference type="Proteomes" id="UP000006546"/>
    </source>
</evidence>
<evidence type="ECO:0000256" key="1">
    <source>
        <dbReference type="ARBA" id="ARBA00004651"/>
    </source>
</evidence>
<feature type="transmembrane region" description="Helical" evidence="6">
    <location>
        <begin position="245"/>
        <end position="270"/>
    </location>
</feature>
<dbReference type="Proteomes" id="UP000006546">
    <property type="component" value="Chromosome"/>
</dbReference>
<keyword evidence="8" id="KW-1185">Reference proteome</keyword>
<protein>
    <submittedName>
        <fullName evidence="7">ABC-type transporter, integral membrane subunit</fullName>
    </submittedName>
</protein>
<evidence type="ECO:0000256" key="3">
    <source>
        <dbReference type="ARBA" id="ARBA00022692"/>
    </source>
</evidence>
<feature type="transmembrane region" description="Helical" evidence="6">
    <location>
        <begin position="209"/>
        <end position="233"/>
    </location>
</feature>
<name>F4LPK5_TREBD</name>
<evidence type="ECO:0000256" key="2">
    <source>
        <dbReference type="ARBA" id="ARBA00022475"/>
    </source>
</evidence>
<evidence type="ECO:0000256" key="6">
    <source>
        <dbReference type="SAM" id="Phobius"/>
    </source>
</evidence>
<proteinExistence type="predicted"/>
<feature type="transmembrane region" description="Helical" evidence="6">
    <location>
        <begin position="85"/>
        <end position="107"/>
    </location>
</feature>
<dbReference type="AlphaFoldDB" id="F4LPK5"/>
<gene>
    <name evidence="7" type="ordered locus">Trebr_0573</name>
</gene>
<dbReference type="InterPro" id="IPR001851">
    <property type="entry name" value="ABC_transp_permease"/>
</dbReference>
<keyword evidence="5 6" id="KW-0472">Membrane</keyword>
<dbReference type="GO" id="GO:0005886">
    <property type="term" value="C:plasma membrane"/>
    <property type="evidence" value="ECO:0007669"/>
    <property type="project" value="UniProtKB-SubCell"/>
</dbReference>
<dbReference type="STRING" id="906968.Trebr_0573"/>
<feature type="transmembrane region" description="Helical" evidence="6">
    <location>
        <begin position="176"/>
        <end position="197"/>
    </location>
</feature>
<feature type="transmembrane region" description="Helical" evidence="6">
    <location>
        <begin position="55"/>
        <end position="78"/>
    </location>
</feature>
<dbReference type="KEGG" id="tbe:Trebr_0573"/>
<dbReference type="EMBL" id="CP002696">
    <property type="protein sequence ID" value="AEE16016.1"/>
    <property type="molecule type" value="Genomic_DNA"/>
</dbReference>
<evidence type="ECO:0000256" key="4">
    <source>
        <dbReference type="ARBA" id="ARBA00022989"/>
    </source>
</evidence>
<feature type="transmembrane region" description="Helical" evidence="6">
    <location>
        <begin position="6"/>
        <end position="23"/>
    </location>
</feature>
<dbReference type="RefSeq" id="WP_013757735.1">
    <property type="nucleotide sequence ID" value="NC_015500.1"/>
</dbReference>
<reference evidence="8" key="1">
    <citation type="submission" date="2011-04" db="EMBL/GenBank/DDBJ databases">
        <title>The complete genome of Treponema brennaborense DSM 12168.</title>
        <authorList>
            <person name="Lucas S."/>
            <person name="Han J."/>
            <person name="Lapidus A."/>
            <person name="Bruce D."/>
            <person name="Goodwin L."/>
            <person name="Pitluck S."/>
            <person name="Peters L."/>
            <person name="Kyrpides N."/>
            <person name="Mavromatis K."/>
            <person name="Ivanova N."/>
            <person name="Mikhailova N."/>
            <person name="Pagani I."/>
            <person name="Teshima H."/>
            <person name="Detter J.C."/>
            <person name="Tapia R."/>
            <person name="Han C."/>
            <person name="Land M."/>
            <person name="Hauser L."/>
            <person name="Markowitz V."/>
            <person name="Cheng J.-F."/>
            <person name="Hugenholtz P."/>
            <person name="Woyke T."/>
            <person name="Wu D."/>
            <person name="Gronow S."/>
            <person name="Wellnitz S."/>
            <person name="Brambilla E."/>
            <person name="Klenk H.-P."/>
            <person name="Eisen J.A."/>
        </authorList>
    </citation>
    <scope>NUCLEOTIDE SEQUENCE [LARGE SCALE GENOMIC DNA]</scope>
    <source>
        <strain evidence="8">DSM 12168 / CIP 105900 / DD5/3</strain>
    </source>
</reference>
<evidence type="ECO:0000256" key="5">
    <source>
        <dbReference type="ARBA" id="ARBA00023136"/>
    </source>
</evidence>
<evidence type="ECO:0000313" key="7">
    <source>
        <dbReference type="EMBL" id="AEE16016.1"/>
    </source>
</evidence>
<feature type="transmembrane region" description="Helical" evidence="6">
    <location>
        <begin position="127"/>
        <end position="144"/>
    </location>
</feature>
<dbReference type="CDD" id="cd06580">
    <property type="entry name" value="TM_PBP1_transp_TpRbsC_like"/>
    <property type="match status" value="1"/>
</dbReference>
<dbReference type="eggNOG" id="COG1079">
    <property type="taxonomic scope" value="Bacteria"/>
</dbReference>
<dbReference type="OrthoDB" id="370051at2"/>
<keyword evidence="2" id="KW-1003">Cell membrane</keyword>